<dbReference type="AlphaFoldDB" id="F3QQK6"/>
<dbReference type="STRING" id="762982.HMPREF9442_00448"/>
<sequence length="44" mass="5230">MLQYSSFSLLFMAKLNYYPQISNKFARKLRRSYRCLSSDDKTGT</sequence>
<keyword evidence="2" id="KW-1185">Reference proteome</keyword>
<dbReference type="Proteomes" id="UP000005546">
    <property type="component" value="Unassembled WGS sequence"/>
</dbReference>
<proteinExistence type="predicted"/>
<organism evidence="1 2">
    <name type="scientific">Paraprevotella xylaniphila YIT 11841</name>
    <dbReference type="NCBI Taxonomy" id="762982"/>
    <lineage>
        <taxon>Bacteria</taxon>
        <taxon>Pseudomonadati</taxon>
        <taxon>Bacteroidota</taxon>
        <taxon>Bacteroidia</taxon>
        <taxon>Bacteroidales</taxon>
        <taxon>Prevotellaceae</taxon>
        <taxon>Paraprevotella</taxon>
    </lineage>
</organism>
<dbReference type="HOGENOM" id="CLU_3219769_0_0_10"/>
<accession>F3QQK6</accession>
<name>F3QQK6_9BACT</name>
<comment type="caution">
    <text evidence="1">The sequence shown here is derived from an EMBL/GenBank/DDBJ whole genome shotgun (WGS) entry which is preliminary data.</text>
</comment>
<gene>
    <name evidence="1" type="ORF">HMPREF9442_00448</name>
</gene>
<evidence type="ECO:0000313" key="2">
    <source>
        <dbReference type="Proteomes" id="UP000005546"/>
    </source>
</evidence>
<dbReference type="EMBL" id="AFBR01000013">
    <property type="protein sequence ID" value="EGG57089.1"/>
    <property type="molecule type" value="Genomic_DNA"/>
</dbReference>
<evidence type="ECO:0000313" key="1">
    <source>
        <dbReference type="EMBL" id="EGG57089.1"/>
    </source>
</evidence>
<protein>
    <submittedName>
        <fullName evidence="1">Uncharacterized protein</fullName>
    </submittedName>
</protein>
<reference evidence="1 2" key="1">
    <citation type="submission" date="2011-02" db="EMBL/GenBank/DDBJ databases">
        <authorList>
            <person name="Weinstock G."/>
            <person name="Sodergren E."/>
            <person name="Clifton S."/>
            <person name="Fulton L."/>
            <person name="Fulton B."/>
            <person name="Courtney L."/>
            <person name="Fronick C."/>
            <person name="Harrison M."/>
            <person name="Strong C."/>
            <person name="Farmer C."/>
            <person name="Delahaunty K."/>
            <person name="Markovic C."/>
            <person name="Hall O."/>
            <person name="Minx P."/>
            <person name="Tomlinson C."/>
            <person name="Mitreva M."/>
            <person name="Hou S."/>
            <person name="Chen J."/>
            <person name="Wollam A."/>
            <person name="Pepin K.H."/>
            <person name="Johnson M."/>
            <person name="Bhonagiri V."/>
            <person name="Zhang X."/>
            <person name="Suruliraj S."/>
            <person name="Warren W."/>
            <person name="Chinwalla A."/>
            <person name="Mardis E.R."/>
            <person name="Wilson R.K."/>
        </authorList>
    </citation>
    <scope>NUCLEOTIDE SEQUENCE [LARGE SCALE GENOMIC DNA]</scope>
    <source>
        <strain evidence="1 2">YIT 11841</strain>
    </source>
</reference>